<dbReference type="GO" id="GO:0005737">
    <property type="term" value="C:cytoplasm"/>
    <property type="evidence" value="ECO:0007669"/>
    <property type="project" value="TreeGrafter"/>
</dbReference>
<evidence type="ECO:0000313" key="7">
    <source>
        <dbReference type="EMBL" id="CCX06108.1"/>
    </source>
</evidence>
<dbReference type="SUPFAM" id="SSF55856">
    <property type="entry name" value="Cytochrome b5-like heme/steroid binding domain"/>
    <property type="match status" value="1"/>
</dbReference>
<dbReference type="Pfam" id="PF00173">
    <property type="entry name" value="Cyt-b5"/>
    <property type="match status" value="1"/>
</dbReference>
<dbReference type="PANTHER" id="PTHR48083">
    <property type="entry name" value="MEDIUM-CHAIN SPECIFIC ACYL-COA DEHYDROGENASE, MITOCHONDRIAL-RELATED"/>
    <property type="match status" value="1"/>
</dbReference>
<dbReference type="PROSITE" id="PS50255">
    <property type="entry name" value="CYTOCHROME_B5_2"/>
    <property type="match status" value="1"/>
</dbReference>
<keyword evidence="5" id="KW-0560">Oxidoreductase</keyword>
<accession>U4L1L5</accession>
<dbReference type="AlphaFoldDB" id="U4L1L5"/>
<dbReference type="InterPro" id="IPR037069">
    <property type="entry name" value="AcylCoA_DH/ox_N_sf"/>
</dbReference>
<dbReference type="InterPro" id="IPR036400">
    <property type="entry name" value="Cyt_B5-like_heme/steroid_sf"/>
</dbReference>
<evidence type="ECO:0000256" key="1">
    <source>
        <dbReference type="ARBA" id="ARBA00001974"/>
    </source>
</evidence>
<dbReference type="Pfam" id="PF02770">
    <property type="entry name" value="Acyl-CoA_dh_M"/>
    <property type="match status" value="1"/>
</dbReference>
<evidence type="ECO:0000256" key="4">
    <source>
        <dbReference type="ARBA" id="ARBA00022827"/>
    </source>
</evidence>
<keyword evidence="8" id="KW-1185">Reference proteome</keyword>
<organism evidence="7 8">
    <name type="scientific">Pyronema omphalodes (strain CBS 100304)</name>
    <name type="common">Pyronema confluens</name>
    <dbReference type="NCBI Taxonomy" id="1076935"/>
    <lineage>
        <taxon>Eukaryota</taxon>
        <taxon>Fungi</taxon>
        <taxon>Dikarya</taxon>
        <taxon>Ascomycota</taxon>
        <taxon>Pezizomycotina</taxon>
        <taxon>Pezizomycetes</taxon>
        <taxon>Pezizales</taxon>
        <taxon>Pyronemataceae</taxon>
        <taxon>Pyronema</taxon>
    </lineage>
</organism>
<dbReference type="OMA" id="EQPVMRQ"/>
<reference evidence="7 8" key="1">
    <citation type="journal article" date="2013" name="PLoS Genet.">
        <title>The genome and development-dependent transcriptomes of Pyronema confluens: a window into fungal evolution.</title>
        <authorList>
            <person name="Traeger S."/>
            <person name="Altegoer F."/>
            <person name="Freitag M."/>
            <person name="Gabaldon T."/>
            <person name="Kempken F."/>
            <person name="Kumar A."/>
            <person name="Marcet-Houben M."/>
            <person name="Poggeler S."/>
            <person name="Stajich J.E."/>
            <person name="Nowrousian M."/>
        </authorList>
    </citation>
    <scope>NUCLEOTIDE SEQUENCE [LARGE SCALE GENOMIC DNA]</scope>
    <source>
        <strain evidence="8">CBS 100304</strain>
        <tissue evidence="7">Vegetative mycelium</tissue>
    </source>
</reference>
<dbReference type="SMART" id="SM01117">
    <property type="entry name" value="Cyt-b5"/>
    <property type="match status" value="1"/>
</dbReference>
<dbReference type="Gene3D" id="3.10.120.10">
    <property type="entry name" value="Cytochrome b5-like heme/steroid binding domain"/>
    <property type="match status" value="1"/>
</dbReference>
<name>U4L1L5_PYROM</name>
<dbReference type="InterPro" id="IPR009075">
    <property type="entry name" value="AcylCo_DH/oxidase_C"/>
</dbReference>
<dbReference type="SUPFAM" id="SSF56645">
    <property type="entry name" value="Acyl-CoA dehydrogenase NM domain-like"/>
    <property type="match status" value="1"/>
</dbReference>
<keyword evidence="4" id="KW-0274">FAD</keyword>
<protein>
    <submittedName>
        <fullName evidence="7">Similar to Probable acyl-CoA dehydrogenase acc. no. O32176</fullName>
    </submittedName>
</protein>
<evidence type="ECO:0000313" key="8">
    <source>
        <dbReference type="Proteomes" id="UP000018144"/>
    </source>
</evidence>
<dbReference type="STRING" id="1076935.U4L1L5"/>
<dbReference type="OrthoDB" id="2588832at2759"/>
<dbReference type="InterPro" id="IPR006091">
    <property type="entry name" value="Acyl-CoA_Oxase/DH_mid-dom"/>
</dbReference>
<proteinExistence type="inferred from homology"/>
<comment type="cofactor">
    <cofactor evidence="1">
        <name>FAD</name>
        <dbReference type="ChEBI" id="CHEBI:57692"/>
    </cofactor>
</comment>
<dbReference type="InterPro" id="IPR046373">
    <property type="entry name" value="Acyl-CoA_Oxase/DH_mid-dom_sf"/>
</dbReference>
<dbReference type="GO" id="GO:0003995">
    <property type="term" value="F:acyl-CoA dehydrogenase activity"/>
    <property type="evidence" value="ECO:0007669"/>
    <property type="project" value="TreeGrafter"/>
</dbReference>
<dbReference type="eggNOG" id="KOG0537">
    <property type="taxonomic scope" value="Eukaryota"/>
</dbReference>
<dbReference type="GO" id="GO:0050660">
    <property type="term" value="F:flavin adenine dinucleotide binding"/>
    <property type="evidence" value="ECO:0007669"/>
    <property type="project" value="InterPro"/>
</dbReference>
<dbReference type="InterPro" id="IPR036250">
    <property type="entry name" value="AcylCo_DH-like_C"/>
</dbReference>
<evidence type="ECO:0000256" key="5">
    <source>
        <dbReference type="ARBA" id="ARBA00023002"/>
    </source>
</evidence>
<dbReference type="EMBL" id="HF935280">
    <property type="protein sequence ID" value="CCX06108.1"/>
    <property type="molecule type" value="Genomic_DNA"/>
</dbReference>
<dbReference type="PANTHER" id="PTHR48083:SF28">
    <property type="entry name" value="ACYL-COA DEHYDROGENASE FAMILY PROTEIN (AFU_ORTHOLOGUE AFUA_6G10880)-RELATED"/>
    <property type="match status" value="1"/>
</dbReference>
<dbReference type="SUPFAM" id="SSF47203">
    <property type="entry name" value="Acyl-CoA dehydrogenase C-terminal domain-like"/>
    <property type="match status" value="1"/>
</dbReference>
<dbReference type="eggNOG" id="KOG0137">
    <property type="taxonomic scope" value="Eukaryota"/>
</dbReference>
<sequence>MDPLPIPSKTYTLEEVAKNNTEDSLWVIIDSLVYDVTDFALGHPGGLHVLLQVAGQDATRDFYSMHRHEVLVKYKDLIIGRIHNQTPQIISRGVGQLSTVPYAEPSWLVPLFKSPYYNDSHRRFQKACRIFMDTTVRPEALRVEEAGEHPSKEFFLKCSEVGLTPMRMGPGPHLKGRKLFADIKPEEFDYFHELIMNQEFGMTHARAFNDGFGGGMVIGLPPVLNFCKNKELKERVVEEVLGSKKFIALAITEAFGGSDVVNGLRTTAVKSADGTHYVVNGTKKWITNGTFADYFTTAVKTDMGLSVLLIPRGEGVETKQIKTSYTSTAGTAFVTFDNVKVPVENLLGKENEGIKVILSNFNHERWVMTCAIIRVTRLIIEECIKWSSQRYVFGKPLISQPVIRAKIAKLISLNESSQAWLENITHQMCHMSYAQQSQALAGPIALLKTFATRAAHEAADEAVQIWGGRGITKGGMGRVIENFNRTYKFDAILGGSEEILADLAVRQAIKGGIKAVL</sequence>
<comment type="similarity">
    <text evidence="2">Belongs to the acyl-CoA dehydrogenase family.</text>
</comment>
<dbReference type="GO" id="GO:0033539">
    <property type="term" value="P:fatty acid beta-oxidation using acyl-CoA dehydrogenase"/>
    <property type="evidence" value="ECO:0007669"/>
    <property type="project" value="TreeGrafter"/>
</dbReference>
<dbReference type="Gene3D" id="1.20.140.10">
    <property type="entry name" value="Butyryl-CoA Dehydrogenase, subunit A, domain 3"/>
    <property type="match status" value="1"/>
</dbReference>
<evidence type="ECO:0000256" key="2">
    <source>
        <dbReference type="ARBA" id="ARBA00009347"/>
    </source>
</evidence>
<dbReference type="InterPro" id="IPR001199">
    <property type="entry name" value="Cyt_B5-like_heme/steroid-bd"/>
</dbReference>
<dbReference type="Gene3D" id="2.40.110.10">
    <property type="entry name" value="Butyryl-CoA Dehydrogenase, subunit A, domain 2"/>
    <property type="match status" value="1"/>
</dbReference>
<dbReference type="Gene3D" id="1.10.540.10">
    <property type="entry name" value="Acyl-CoA dehydrogenase/oxidase, N-terminal domain"/>
    <property type="match status" value="1"/>
</dbReference>
<evidence type="ECO:0000259" key="6">
    <source>
        <dbReference type="PROSITE" id="PS50255"/>
    </source>
</evidence>
<gene>
    <name evidence="7" type="ORF">PCON_05695</name>
</gene>
<evidence type="ECO:0000256" key="3">
    <source>
        <dbReference type="ARBA" id="ARBA00022630"/>
    </source>
</evidence>
<dbReference type="InterPro" id="IPR050741">
    <property type="entry name" value="Acyl-CoA_dehydrogenase"/>
</dbReference>
<dbReference type="Proteomes" id="UP000018144">
    <property type="component" value="Unassembled WGS sequence"/>
</dbReference>
<dbReference type="Pfam" id="PF00441">
    <property type="entry name" value="Acyl-CoA_dh_1"/>
    <property type="match status" value="1"/>
</dbReference>
<dbReference type="InterPro" id="IPR009100">
    <property type="entry name" value="AcylCoA_DH/oxidase_NM_dom_sf"/>
</dbReference>
<keyword evidence="3" id="KW-0285">Flavoprotein</keyword>
<feature type="domain" description="Cytochrome b5 heme-binding" evidence="6">
    <location>
        <begin position="8"/>
        <end position="83"/>
    </location>
</feature>